<keyword evidence="5" id="KW-0862">Zinc</keyword>
<reference evidence="13" key="1">
    <citation type="submission" date="2016-01" db="EMBL/GenBank/DDBJ databases">
        <title>Reference transcriptome for the parasite Schistocephalus solidus: insights into the molecular evolution of parasitism.</title>
        <authorList>
            <person name="Hebert F.O."/>
            <person name="Grambauer S."/>
            <person name="Barber I."/>
            <person name="Landry C.R."/>
            <person name="Aubin-Horth N."/>
        </authorList>
    </citation>
    <scope>NUCLEOTIDE SEQUENCE</scope>
</reference>
<feature type="domain" description="Homeobox" evidence="12">
    <location>
        <begin position="436"/>
        <end position="496"/>
    </location>
</feature>
<dbReference type="GO" id="GO:0008270">
    <property type="term" value="F:zinc ion binding"/>
    <property type="evidence" value="ECO:0007669"/>
    <property type="project" value="UniProtKB-KW"/>
</dbReference>
<proteinExistence type="predicted"/>
<dbReference type="AlphaFoldDB" id="A0A0X3NM07"/>
<feature type="region of interest" description="Disordered" evidence="11">
    <location>
        <begin position="676"/>
        <end position="728"/>
    </location>
</feature>
<feature type="DNA-binding region" description="Homeobox" evidence="9">
    <location>
        <begin position="438"/>
        <end position="497"/>
    </location>
</feature>
<evidence type="ECO:0000256" key="9">
    <source>
        <dbReference type="PROSITE-ProRule" id="PRU00108"/>
    </source>
</evidence>
<feature type="region of interest" description="Disordered" evidence="11">
    <location>
        <begin position="406"/>
        <end position="440"/>
    </location>
</feature>
<accession>A0A0X3NM07</accession>
<feature type="DNA-binding region" description="Homeobox" evidence="9">
    <location>
        <begin position="245"/>
        <end position="304"/>
    </location>
</feature>
<feature type="non-terminal residue" evidence="13">
    <location>
        <position position="1"/>
    </location>
</feature>
<keyword evidence="4" id="KW-0863">Zinc-finger</keyword>
<comment type="subcellular location">
    <subcellularLocation>
        <location evidence="1 9 10">Nucleus</location>
    </subcellularLocation>
</comment>
<feature type="compositionally biased region" description="Polar residues" evidence="11">
    <location>
        <begin position="676"/>
        <end position="692"/>
    </location>
</feature>
<dbReference type="SUPFAM" id="SSF46689">
    <property type="entry name" value="Homeodomain-like"/>
    <property type="match status" value="3"/>
</dbReference>
<dbReference type="PROSITE" id="PS50071">
    <property type="entry name" value="HOMEOBOX_2"/>
    <property type="match status" value="3"/>
</dbReference>
<evidence type="ECO:0000256" key="1">
    <source>
        <dbReference type="ARBA" id="ARBA00004123"/>
    </source>
</evidence>
<keyword evidence="2" id="KW-0479">Metal-binding</keyword>
<dbReference type="InterPro" id="IPR051968">
    <property type="entry name" value="ZnFinger_Homeobox_TR"/>
</dbReference>
<evidence type="ECO:0000256" key="2">
    <source>
        <dbReference type="ARBA" id="ARBA00022723"/>
    </source>
</evidence>
<protein>
    <submittedName>
        <fullName evidence="13">Zinc finger protein 2</fullName>
    </submittedName>
</protein>
<evidence type="ECO:0000256" key="11">
    <source>
        <dbReference type="SAM" id="MobiDB-lite"/>
    </source>
</evidence>
<keyword evidence="3" id="KW-0677">Repeat</keyword>
<keyword evidence="8 9" id="KW-0539">Nucleus</keyword>
<dbReference type="SMART" id="SM00389">
    <property type="entry name" value="HOX"/>
    <property type="match status" value="3"/>
</dbReference>
<dbReference type="GO" id="GO:0000981">
    <property type="term" value="F:DNA-binding transcription factor activity, RNA polymerase II-specific"/>
    <property type="evidence" value="ECO:0007669"/>
    <property type="project" value="InterPro"/>
</dbReference>
<evidence type="ECO:0000256" key="4">
    <source>
        <dbReference type="ARBA" id="ARBA00022771"/>
    </source>
</evidence>
<evidence type="ECO:0000256" key="3">
    <source>
        <dbReference type="ARBA" id="ARBA00022737"/>
    </source>
</evidence>
<evidence type="ECO:0000256" key="6">
    <source>
        <dbReference type="ARBA" id="ARBA00023125"/>
    </source>
</evidence>
<dbReference type="PANTHER" id="PTHR45891:SF3">
    <property type="entry name" value="ZINC FINGER PROTEIN 2"/>
    <property type="match status" value="1"/>
</dbReference>
<dbReference type="InterPro" id="IPR009057">
    <property type="entry name" value="Homeodomain-like_sf"/>
</dbReference>
<dbReference type="CDD" id="cd00086">
    <property type="entry name" value="homeodomain"/>
    <property type="match status" value="3"/>
</dbReference>
<feature type="DNA-binding region" description="Homeobox" evidence="9">
    <location>
        <begin position="768"/>
        <end position="827"/>
    </location>
</feature>
<dbReference type="PROSITE" id="PS00027">
    <property type="entry name" value="HOMEOBOX_1"/>
    <property type="match status" value="1"/>
</dbReference>
<organism evidence="13">
    <name type="scientific">Schistocephalus solidus</name>
    <name type="common">Tapeworm</name>
    <dbReference type="NCBI Taxonomy" id="70667"/>
    <lineage>
        <taxon>Eukaryota</taxon>
        <taxon>Metazoa</taxon>
        <taxon>Spiralia</taxon>
        <taxon>Lophotrochozoa</taxon>
        <taxon>Platyhelminthes</taxon>
        <taxon>Cestoda</taxon>
        <taxon>Eucestoda</taxon>
        <taxon>Diphyllobothriidea</taxon>
        <taxon>Diphyllobothriidae</taxon>
        <taxon>Schistocephalus</taxon>
    </lineage>
</organism>
<dbReference type="GO" id="GO:0005634">
    <property type="term" value="C:nucleus"/>
    <property type="evidence" value="ECO:0007669"/>
    <property type="project" value="UniProtKB-SubCell"/>
</dbReference>
<evidence type="ECO:0000256" key="10">
    <source>
        <dbReference type="RuleBase" id="RU000682"/>
    </source>
</evidence>
<dbReference type="GO" id="GO:0000978">
    <property type="term" value="F:RNA polymerase II cis-regulatory region sequence-specific DNA binding"/>
    <property type="evidence" value="ECO:0007669"/>
    <property type="project" value="TreeGrafter"/>
</dbReference>
<name>A0A0X3NM07_SCHSO</name>
<feature type="domain" description="Homeobox" evidence="12">
    <location>
        <begin position="766"/>
        <end position="826"/>
    </location>
</feature>
<keyword evidence="7 9" id="KW-0371">Homeobox</keyword>
<feature type="domain" description="Homeobox" evidence="12">
    <location>
        <begin position="243"/>
        <end position="303"/>
    </location>
</feature>
<feature type="region of interest" description="Disordered" evidence="11">
    <location>
        <begin position="608"/>
        <end position="633"/>
    </location>
</feature>
<evidence type="ECO:0000313" key="13">
    <source>
        <dbReference type="EMBL" id="JAP40974.1"/>
    </source>
</evidence>
<dbReference type="Pfam" id="PF00046">
    <property type="entry name" value="Homeodomain"/>
    <property type="match status" value="3"/>
</dbReference>
<gene>
    <name evidence="13" type="primary">ZFH2</name>
    <name evidence="13" type="ORF">TR118915</name>
</gene>
<evidence type="ECO:0000256" key="8">
    <source>
        <dbReference type="ARBA" id="ARBA00023242"/>
    </source>
</evidence>
<dbReference type="PANTHER" id="PTHR45891">
    <property type="entry name" value="ZINC FINGER HOMEOBOX PROTEIN"/>
    <property type="match status" value="1"/>
</dbReference>
<evidence type="ECO:0000256" key="5">
    <source>
        <dbReference type="ARBA" id="ARBA00022833"/>
    </source>
</evidence>
<feature type="compositionally biased region" description="Low complexity" evidence="11">
    <location>
        <begin position="415"/>
        <end position="425"/>
    </location>
</feature>
<evidence type="ECO:0000256" key="7">
    <source>
        <dbReference type="ARBA" id="ARBA00023155"/>
    </source>
</evidence>
<dbReference type="EMBL" id="GEEE01022251">
    <property type="protein sequence ID" value="JAP40974.1"/>
    <property type="molecule type" value="Transcribed_RNA"/>
</dbReference>
<keyword evidence="6 9" id="KW-0238">DNA-binding</keyword>
<sequence>YENLARLSVEILKMGEVIPSKFQPSKQPHQPRGMNISDLPVPKSPAELLSQLDVNKSFCWFIENWIHSQLPEHLPVNHDFLLEILALVLEILAQKSSEPVFHLGLRSKNCPADLNYLHRLQKVANCGTCSQCNPKRHFLLSSSLGLHAILHHNENTPQALLTLTVEQIEIVTSEVFNYLSDNHNNQLLNSVDNSTWLTKIHKDLSHSSSFLGPASFAILPRSPSLSTIRDGSVSSTATTQTHNHCKKGRTRLSSNQLSILWANFNLNNSPSDEKVAEICLQTGLKEKVVKHWFRNTLFKERQRSKDSPYNFSIPPTTNLDLEKYERTGKVETWPATPTKIVATAKTDSCEVAYVEKHAESLMDLRTDHHRATITEVERSCATSPSGRIREMKREYKEVNEVMMKIEAEEGEGRNSKGPSPSPSTSSEKEGQKKRLLGGKRIRTAISQSQQILLSRFFHNDPNPSRRQMDIIAGTVSLPKRVVQVWFQNARSRERKLGYPLPTGSLCRQANLKPSSAFTGPLPTDNLSPVSTSPSILISGPHCETQSWDSTISTCEALKPEHQQQLRYNPSTPAFSTVEGLWRFASDSMSPALHQVAFPYPIATTNFDFQNLPRQPDTRTDDGNPADGGPTSVLRNAGSLFQQLVWPGIFSQLLKQQVPPICQPGQISPWHPELAATETSGLGSQSDSPLDLSQRSHHRSCESEVRNRQSPIQSLLEERKSEESTMEWSPSLNLGQSTIVGGVSIDSIELASGNQTPNKCETSTAPNQVRRNRTSISCPQARFMQTIYAHHKTPSIFECDRVGQAIGLTRRVVQVWFQNQRAKEKKMARISALGMQPSPSTSATSCESLNGHRADLVTLTTGASECKLCGVLITEAEESVFGDASRGRGFAAAMESDKLIDHLFSNMHLSRLLNSCNNSDGS</sequence>
<dbReference type="InterPro" id="IPR001356">
    <property type="entry name" value="HD"/>
</dbReference>
<dbReference type="InterPro" id="IPR017970">
    <property type="entry name" value="Homeobox_CS"/>
</dbReference>
<evidence type="ECO:0000259" key="12">
    <source>
        <dbReference type="PROSITE" id="PS50071"/>
    </source>
</evidence>
<dbReference type="Gene3D" id="1.10.10.60">
    <property type="entry name" value="Homeodomain-like"/>
    <property type="match status" value="3"/>
</dbReference>